<dbReference type="AlphaFoldDB" id="A0A0U1M295"/>
<evidence type="ECO:0000313" key="2">
    <source>
        <dbReference type="EMBL" id="CRG89654.1"/>
    </source>
</evidence>
<dbReference type="STRING" id="28573.A0A0U1M295"/>
<dbReference type="Proteomes" id="UP000054383">
    <property type="component" value="Unassembled WGS sequence"/>
</dbReference>
<name>A0A0U1M295_TALIS</name>
<evidence type="ECO:0000256" key="1">
    <source>
        <dbReference type="SAM" id="SignalP"/>
    </source>
</evidence>
<evidence type="ECO:0008006" key="4">
    <source>
        <dbReference type="Google" id="ProtNLM"/>
    </source>
</evidence>
<keyword evidence="1" id="KW-0732">Signal</keyword>
<dbReference type="OMA" id="FRICKST"/>
<reference evidence="2 3" key="1">
    <citation type="submission" date="2015-04" db="EMBL/GenBank/DDBJ databases">
        <authorList>
            <person name="Syromyatnikov M.Y."/>
            <person name="Popov V.N."/>
        </authorList>
    </citation>
    <scope>NUCLEOTIDE SEQUENCE [LARGE SCALE GENOMIC DNA]</scope>
    <source>
        <strain evidence="2">WF-38-12</strain>
    </source>
</reference>
<feature type="signal peptide" evidence="1">
    <location>
        <begin position="1"/>
        <end position="18"/>
    </location>
</feature>
<keyword evidence="3" id="KW-1185">Reference proteome</keyword>
<accession>A0A0U1M295</accession>
<dbReference type="EMBL" id="CVMT01000006">
    <property type="protein sequence ID" value="CRG89654.1"/>
    <property type="molecule type" value="Genomic_DNA"/>
</dbReference>
<dbReference type="OrthoDB" id="4662630at2759"/>
<organism evidence="2 3">
    <name type="scientific">Talaromyces islandicus</name>
    <name type="common">Penicillium islandicum</name>
    <dbReference type="NCBI Taxonomy" id="28573"/>
    <lineage>
        <taxon>Eukaryota</taxon>
        <taxon>Fungi</taxon>
        <taxon>Dikarya</taxon>
        <taxon>Ascomycota</taxon>
        <taxon>Pezizomycotina</taxon>
        <taxon>Eurotiomycetes</taxon>
        <taxon>Eurotiomycetidae</taxon>
        <taxon>Eurotiales</taxon>
        <taxon>Trichocomaceae</taxon>
        <taxon>Talaromyces</taxon>
        <taxon>Talaromyces sect. Islandici</taxon>
    </lineage>
</organism>
<proteinExistence type="predicted"/>
<evidence type="ECO:0000313" key="3">
    <source>
        <dbReference type="Proteomes" id="UP000054383"/>
    </source>
</evidence>
<feature type="chain" id="PRO_5006711469" description="Endo-1,3(4)-beta-glucanase 1 carbohydrate binding domain-containing protein" evidence="1">
    <location>
        <begin position="19"/>
        <end position="255"/>
    </location>
</feature>
<protein>
    <recommendedName>
        <fullName evidence="4">Endo-1,3(4)-beta-glucanase 1 carbohydrate binding domain-containing protein</fullName>
    </recommendedName>
</protein>
<gene>
    <name evidence="2" type="ORF">PISL3812_06693</name>
</gene>
<sequence>MKAFYTSILILLPSLISALPNELAEVEVDKRACVSFTNPLTNTTGCCDTVTAELFWINILLGIGVCCPLGQVLEGYNCVAPSSNGSTCTGEPVCPNKTGSDLGIKYGHCYVLLSLNNNYLGHDSGTKYVVNGENPGVVFRVCGDTTNCITSADDYVTTNGTWYMQDQFGDPNGSGFAWLGGSGDLSIQNSSSSALVMGGSPTCFGGSCAICISFPPGGAHAPCPLAPGQSHLGIAPNPNSCQNFYWQEVPCRSEK</sequence>